<evidence type="ECO:0000256" key="1">
    <source>
        <dbReference type="SAM" id="Phobius"/>
    </source>
</evidence>
<dbReference type="Pfam" id="PF06724">
    <property type="entry name" value="DUF1206"/>
    <property type="match status" value="3"/>
</dbReference>
<evidence type="ECO:0000259" key="2">
    <source>
        <dbReference type="Pfam" id="PF06724"/>
    </source>
</evidence>
<protein>
    <recommendedName>
        <fullName evidence="2">DUF1206 domain-containing protein</fullName>
    </recommendedName>
</protein>
<sequence length="279" mass="29300">MTSTQQVTTAAGDGFRRAAGHPWFHRLSRAGLAARGAIYLLIGWLAVQIGLGDGGEQADKKGALQLVGEKPGGTVVLWALTLGFLGLALWRFSEAAYGQPQADGRKPVKRLASFGRGVFYTAAFAGMLGFVLGQGGQSSDQQSHSYTARAMEHPGGRWLVLAVGLGFVAWGIGNIVGAVRRTFLKKLRPMGPTAAPVVKTLGIVGRSARGLVFGGVGVFLARAAIAFDPNQARGLDGTLREFAGTPAGPWLLVAVALGLVVFGAYSLCEARWRKVEAAR</sequence>
<gene>
    <name evidence="3" type="ORF">BTM25_32650</name>
</gene>
<feature type="domain" description="DUF1206" evidence="2">
    <location>
        <begin position="30"/>
        <end position="98"/>
    </location>
</feature>
<feature type="transmembrane region" description="Helical" evidence="1">
    <location>
        <begin position="247"/>
        <end position="268"/>
    </location>
</feature>
<feature type="transmembrane region" description="Helical" evidence="1">
    <location>
        <begin position="158"/>
        <end position="179"/>
    </location>
</feature>
<proteinExistence type="predicted"/>
<feature type="domain" description="DUF1206" evidence="2">
    <location>
        <begin position="205"/>
        <end position="273"/>
    </location>
</feature>
<feature type="transmembrane region" description="Helical" evidence="1">
    <location>
        <begin position="71"/>
        <end position="90"/>
    </location>
</feature>
<feature type="transmembrane region" description="Helical" evidence="1">
    <location>
        <begin position="208"/>
        <end position="227"/>
    </location>
</feature>
<feature type="domain" description="DUF1206" evidence="2">
    <location>
        <begin position="114"/>
        <end position="181"/>
    </location>
</feature>
<organism evidence="3 4">
    <name type="scientific">Actinomadura rubteroloni</name>
    <dbReference type="NCBI Taxonomy" id="1926885"/>
    <lineage>
        <taxon>Bacteria</taxon>
        <taxon>Bacillati</taxon>
        <taxon>Actinomycetota</taxon>
        <taxon>Actinomycetes</taxon>
        <taxon>Streptosporangiales</taxon>
        <taxon>Thermomonosporaceae</taxon>
        <taxon>Actinomadura</taxon>
    </lineage>
</organism>
<evidence type="ECO:0000313" key="3">
    <source>
        <dbReference type="EMBL" id="POM24631.1"/>
    </source>
</evidence>
<dbReference type="EMBL" id="MTBP01000002">
    <property type="protein sequence ID" value="POM24631.1"/>
    <property type="molecule type" value="Genomic_DNA"/>
</dbReference>
<reference evidence="3 4" key="1">
    <citation type="journal article" date="2017" name="Chemistry">
        <title>Isolation, Biosynthesis and Chemical Modifications of Rubterolones A-F: Rare Tropolone Alkaloids from Actinomadura sp. 5-2.</title>
        <authorList>
            <person name="Guo H."/>
            <person name="Benndorf R."/>
            <person name="Leichnitz D."/>
            <person name="Klassen J.L."/>
            <person name="Vollmers J."/>
            <person name="Gorls H."/>
            <person name="Steinacker M."/>
            <person name="Weigel C."/>
            <person name="Dahse H.M."/>
            <person name="Kaster A.K."/>
            <person name="de Beer Z.W."/>
            <person name="Poulsen M."/>
            <person name="Beemelmanns C."/>
        </authorList>
    </citation>
    <scope>NUCLEOTIDE SEQUENCE [LARGE SCALE GENOMIC DNA]</scope>
    <source>
        <strain evidence="3 4">5-2</strain>
    </source>
</reference>
<feature type="transmembrane region" description="Helical" evidence="1">
    <location>
        <begin position="111"/>
        <end position="132"/>
    </location>
</feature>
<keyword evidence="1" id="KW-0812">Transmembrane</keyword>
<dbReference type="RefSeq" id="WP_103563738.1">
    <property type="nucleotide sequence ID" value="NZ_MTBP01000002.1"/>
</dbReference>
<dbReference type="Proteomes" id="UP000242367">
    <property type="component" value="Unassembled WGS sequence"/>
</dbReference>
<comment type="caution">
    <text evidence="3">The sequence shown here is derived from an EMBL/GenBank/DDBJ whole genome shotgun (WGS) entry which is preliminary data.</text>
</comment>
<keyword evidence="1" id="KW-0472">Membrane</keyword>
<name>A0A2P4UHY1_9ACTN</name>
<dbReference type="InterPro" id="IPR009597">
    <property type="entry name" value="DUF1206"/>
</dbReference>
<keyword evidence="4" id="KW-1185">Reference proteome</keyword>
<keyword evidence="1" id="KW-1133">Transmembrane helix</keyword>
<dbReference type="AlphaFoldDB" id="A0A2P4UHY1"/>
<accession>A0A2P4UHY1</accession>
<feature type="transmembrane region" description="Helical" evidence="1">
    <location>
        <begin position="32"/>
        <end position="51"/>
    </location>
</feature>
<evidence type="ECO:0000313" key="4">
    <source>
        <dbReference type="Proteomes" id="UP000242367"/>
    </source>
</evidence>